<evidence type="ECO:0000313" key="18">
    <source>
        <dbReference type="EMBL" id="GGM67707.1"/>
    </source>
</evidence>
<reference evidence="18" key="1">
    <citation type="journal article" date="2014" name="Int. J. Syst. Evol. Microbiol.">
        <title>Complete genome sequence of Corynebacterium casei LMG S-19264T (=DSM 44701T), isolated from a smear-ripened cheese.</title>
        <authorList>
            <consortium name="US DOE Joint Genome Institute (JGI-PGF)"/>
            <person name="Walter F."/>
            <person name="Albersmeier A."/>
            <person name="Kalinowski J."/>
            <person name="Ruckert C."/>
        </authorList>
    </citation>
    <scope>NUCLEOTIDE SEQUENCE</scope>
    <source>
        <strain evidence="18">JCM 13583</strain>
    </source>
</reference>
<keyword evidence="2" id="KW-0540">Nuclease</keyword>
<evidence type="ECO:0000256" key="6">
    <source>
        <dbReference type="ARBA" id="ARBA00022806"/>
    </source>
</evidence>
<evidence type="ECO:0000256" key="1">
    <source>
        <dbReference type="ARBA" id="ARBA00009922"/>
    </source>
</evidence>
<keyword evidence="19" id="KW-1185">Reference proteome</keyword>
<dbReference type="SUPFAM" id="SSF52540">
    <property type="entry name" value="P-loop containing nucleoside triphosphate hydrolases"/>
    <property type="match status" value="1"/>
</dbReference>
<evidence type="ECO:0000256" key="8">
    <source>
        <dbReference type="ARBA" id="ARBA00022840"/>
    </source>
</evidence>
<evidence type="ECO:0000256" key="10">
    <source>
        <dbReference type="ARBA" id="ARBA00023204"/>
    </source>
</evidence>
<gene>
    <name evidence="18" type="ORF">GCM10007108_02190</name>
</gene>
<dbReference type="EMBL" id="BMNY01000001">
    <property type="protein sequence ID" value="GGM67707.1"/>
    <property type="molecule type" value="Genomic_DNA"/>
</dbReference>
<dbReference type="RefSeq" id="WP_188679600.1">
    <property type="nucleotide sequence ID" value="NZ_BMNY01000001.1"/>
</dbReference>
<keyword evidence="7" id="KW-0269">Exonuclease</keyword>
<dbReference type="InterPro" id="IPR038726">
    <property type="entry name" value="PDDEXK_AddAB-type"/>
</dbReference>
<dbReference type="GO" id="GO:0031297">
    <property type="term" value="P:replication fork processing"/>
    <property type="evidence" value="ECO:0007669"/>
    <property type="project" value="TreeGrafter"/>
</dbReference>
<sequence>MEHTDAGIELSDEQLRAVMAEERYVRVIAGAGTGKTETLVSRIIHLIKDRGVPQERVVAFTYTERAAAEMLFRVYERTGGGGINAGSIGKMFVGTIHSFCFNELKKRFGYDSYTPMDEGLENAVLMRFLEGRYDVENFKKVISIFYEEMLDRKELKRVHPEVMGLIEEYEEYMEEKRLIDFPRMLSIYHSKLKEGYRPEIEHLLVDEFQDINRLQFEIIRLIGKSCSVFVVGDPRQTIYRWRCSDPSLINEFERAFPGTATYYLTRNRRSVPEIVRLANSIDEAYLSSPRESMLRPVREERGTVSTFSGYEAEIAETIEKSVKGGGARYSDFAVLYRSVKGNASGLITEFRRRDIPFVIFGNSAIFSMPEMEAIRTVYKWFVDASRQGGDPPEKEIGILSERFGRPAEVISADLARAREKFRRTSGTALDAFSQAYKMVYAAIGIKGLDSTKAEDHGLLLAMASFSKMVGDFEQSVSLGGRNGHWKTYVRGLLRYLSDSESERIYGISADENRVRDAVTVSTIHSAKGLEWNVVFLPDIDKLRSRPSRPVLSKDLYDHWRYSGGGVEHYNLAYVAVTRARDTVMFVRNRIFGGGKNSSEIRVHGSKASPRKYSIFDATSISDYYVCPHHYYLGSVCGFVQGTDRMKGFGESVHRVLKAVASAANRDRLTRGQVRKIVEREVHLPYATPEDVRRVRQDVEEKVMGVLDYLKSAHVQSTEDGMMHLSLGTSILRGRTDLLVRPDSESIEVIDYKSNLSGDGDDMKRYSMQLAVYRKMLEGQGMIVRSVKVLNLRDGKLHNLDAGPKIDKELEKCIAGMSAGEFRGRPCAFCGECEYRDICRFTDTDMRKKG</sequence>
<keyword evidence="3 15" id="KW-0547">Nucleotide-binding</keyword>
<evidence type="ECO:0000256" key="4">
    <source>
        <dbReference type="ARBA" id="ARBA00022763"/>
    </source>
</evidence>
<dbReference type="InterPro" id="IPR011335">
    <property type="entry name" value="Restrct_endonuc-II-like"/>
</dbReference>
<reference evidence="18" key="2">
    <citation type="submission" date="2022-09" db="EMBL/GenBank/DDBJ databases">
        <authorList>
            <person name="Sun Q."/>
            <person name="Ohkuma M."/>
        </authorList>
    </citation>
    <scope>NUCLEOTIDE SEQUENCE</scope>
    <source>
        <strain evidence="18">JCM 13583</strain>
    </source>
</reference>
<evidence type="ECO:0000256" key="2">
    <source>
        <dbReference type="ARBA" id="ARBA00022722"/>
    </source>
</evidence>
<evidence type="ECO:0000256" key="14">
    <source>
        <dbReference type="ARBA" id="ARBA00048988"/>
    </source>
</evidence>
<dbReference type="Gene3D" id="1.10.10.160">
    <property type="match status" value="1"/>
</dbReference>
<dbReference type="CDD" id="cd17932">
    <property type="entry name" value="DEXQc_UvrD"/>
    <property type="match status" value="1"/>
</dbReference>
<dbReference type="Gene3D" id="3.90.320.10">
    <property type="match status" value="1"/>
</dbReference>
<keyword evidence="4" id="KW-0227">DNA damage</keyword>
<dbReference type="SUPFAM" id="SSF52980">
    <property type="entry name" value="Restriction endonuclease-like"/>
    <property type="match status" value="1"/>
</dbReference>
<evidence type="ECO:0000256" key="3">
    <source>
        <dbReference type="ARBA" id="ARBA00022741"/>
    </source>
</evidence>
<keyword evidence="8 15" id="KW-0067">ATP-binding</keyword>
<dbReference type="PROSITE" id="PS51198">
    <property type="entry name" value="UVRD_HELICASE_ATP_BIND"/>
    <property type="match status" value="1"/>
</dbReference>
<evidence type="ECO:0000259" key="17">
    <source>
        <dbReference type="PROSITE" id="PS51217"/>
    </source>
</evidence>
<evidence type="ECO:0000256" key="15">
    <source>
        <dbReference type="PROSITE-ProRule" id="PRU00560"/>
    </source>
</evidence>
<dbReference type="Proteomes" id="UP000632195">
    <property type="component" value="Unassembled WGS sequence"/>
</dbReference>
<dbReference type="InterPro" id="IPR014016">
    <property type="entry name" value="UvrD-like_ATP-bd"/>
</dbReference>
<evidence type="ECO:0000256" key="13">
    <source>
        <dbReference type="ARBA" id="ARBA00034808"/>
    </source>
</evidence>
<evidence type="ECO:0000259" key="16">
    <source>
        <dbReference type="PROSITE" id="PS51198"/>
    </source>
</evidence>
<organism evidence="18 19">
    <name type="scientific">Thermogymnomonas acidicola</name>
    <dbReference type="NCBI Taxonomy" id="399579"/>
    <lineage>
        <taxon>Archaea</taxon>
        <taxon>Methanobacteriati</taxon>
        <taxon>Thermoplasmatota</taxon>
        <taxon>Thermoplasmata</taxon>
        <taxon>Thermoplasmatales</taxon>
        <taxon>Thermogymnomonas</taxon>
    </lineage>
</organism>
<dbReference type="GO" id="GO:0003677">
    <property type="term" value="F:DNA binding"/>
    <property type="evidence" value="ECO:0007669"/>
    <property type="project" value="UniProtKB-KW"/>
</dbReference>
<dbReference type="Gene3D" id="3.40.50.300">
    <property type="entry name" value="P-loop containing nucleotide triphosphate hydrolases"/>
    <property type="match status" value="3"/>
</dbReference>
<protein>
    <recommendedName>
        <fullName evidence="13">DNA 3'-5' helicase</fullName>
        <ecNumber evidence="13">5.6.2.4</ecNumber>
    </recommendedName>
</protein>
<evidence type="ECO:0000256" key="5">
    <source>
        <dbReference type="ARBA" id="ARBA00022801"/>
    </source>
</evidence>
<dbReference type="InterPro" id="IPR014017">
    <property type="entry name" value="DNA_helicase_UvrD-like_C"/>
</dbReference>
<comment type="catalytic activity">
    <reaction evidence="14">
        <text>ATP + H2O = ADP + phosphate + H(+)</text>
        <dbReference type="Rhea" id="RHEA:13065"/>
        <dbReference type="ChEBI" id="CHEBI:15377"/>
        <dbReference type="ChEBI" id="CHEBI:15378"/>
        <dbReference type="ChEBI" id="CHEBI:30616"/>
        <dbReference type="ChEBI" id="CHEBI:43474"/>
        <dbReference type="ChEBI" id="CHEBI:456216"/>
        <dbReference type="EC" id="5.6.2.4"/>
    </reaction>
</comment>
<dbReference type="Pfam" id="PF00580">
    <property type="entry name" value="UvrD-helicase"/>
    <property type="match status" value="1"/>
</dbReference>
<dbReference type="InterPro" id="IPR013986">
    <property type="entry name" value="DExx_box_DNA_helicase_dom_sf"/>
</dbReference>
<keyword evidence="11" id="KW-0413">Isomerase</keyword>
<feature type="binding site" evidence="15">
    <location>
        <begin position="29"/>
        <end position="36"/>
    </location>
    <ligand>
        <name>ATP</name>
        <dbReference type="ChEBI" id="CHEBI:30616"/>
    </ligand>
</feature>
<evidence type="ECO:0000256" key="7">
    <source>
        <dbReference type="ARBA" id="ARBA00022839"/>
    </source>
</evidence>
<dbReference type="EC" id="5.6.2.4" evidence="13"/>
<proteinExistence type="inferred from homology"/>
<keyword evidence="10" id="KW-0234">DNA repair</keyword>
<feature type="domain" description="UvrD-like helicase C-terminal" evidence="17">
    <location>
        <begin position="272"/>
        <end position="528"/>
    </location>
</feature>
<dbReference type="PANTHER" id="PTHR11070:SF30">
    <property type="entry name" value="F-BOX DNA HELICASE 1"/>
    <property type="match status" value="1"/>
</dbReference>
<dbReference type="Pfam" id="PF12705">
    <property type="entry name" value="PDDEXK_1"/>
    <property type="match status" value="1"/>
</dbReference>
<dbReference type="GO" id="GO:0004527">
    <property type="term" value="F:exonuclease activity"/>
    <property type="evidence" value="ECO:0007669"/>
    <property type="project" value="UniProtKB-KW"/>
</dbReference>
<keyword evidence="5 15" id="KW-0378">Hydrolase</keyword>
<evidence type="ECO:0000256" key="12">
    <source>
        <dbReference type="ARBA" id="ARBA00034617"/>
    </source>
</evidence>
<comment type="caution">
    <text evidence="18">The sequence shown here is derived from an EMBL/GenBank/DDBJ whole genome shotgun (WGS) entry which is preliminary data.</text>
</comment>
<name>A0AA37BPQ3_9ARCH</name>
<keyword evidence="9" id="KW-0238">DNA-binding</keyword>
<comment type="similarity">
    <text evidence="1">Belongs to the helicase family. UvrD subfamily.</text>
</comment>
<comment type="catalytic activity">
    <reaction evidence="12">
        <text>Couples ATP hydrolysis with the unwinding of duplex DNA by translocating in the 3'-5' direction.</text>
        <dbReference type="EC" id="5.6.2.4"/>
    </reaction>
</comment>
<dbReference type="Pfam" id="PF13361">
    <property type="entry name" value="UvrD_C"/>
    <property type="match status" value="2"/>
</dbReference>
<evidence type="ECO:0000313" key="19">
    <source>
        <dbReference type="Proteomes" id="UP000632195"/>
    </source>
</evidence>
<evidence type="ECO:0000256" key="9">
    <source>
        <dbReference type="ARBA" id="ARBA00023125"/>
    </source>
</evidence>
<feature type="domain" description="UvrD-like helicase ATP-binding" evidence="16">
    <location>
        <begin position="8"/>
        <end position="271"/>
    </location>
</feature>
<dbReference type="InterPro" id="IPR027417">
    <property type="entry name" value="P-loop_NTPase"/>
</dbReference>
<accession>A0AA37BPQ3</accession>
<dbReference type="InterPro" id="IPR000212">
    <property type="entry name" value="DNA_helicase_UvrD/REP"/>
</dbReference>
<dbReference type="PROSITE" id="PS51217">
    <property type="entry name" value="UVRD_HELICASE_CTER"/>
    <property type="match status" value="1"/>
</dbReference>
<dbReference type="GO" id="GO:0005524">
    <property type="term" value="F:ATP binding"/>
    <property type="evidence" value="ECO:0007669"/>
    <property type="project" value="UniProtKB-UniRule"/>
</dbReference>
<dbReference type="GO" id="GO:0000724">
    <property type="term" value="P:double-strand break repair via homologous recombination"/>
    <property type="evidence" value="ECO:0007669"/>
    <property type="project" value="TreeGrafter"/>
</dbReference>
<dbReference type="GO" id="GO:0043138">
    <property type="term" value="F:3'-5' DNA helicase activity"/>
    <property type="evidence" value="ECO:0007669"/>
    <property type="project" value="UniProtKB-EC"/>
</dbReference>
<dbReference type="PANTHER" id="PTHR11070">
    <property type="entry name" value="UVRD / RECB / PCRA DNA HELICASE FAMILY MEMBER"/>
    <property type="match status" value="1"/>
</dbReference>
<keyword evidence="6 15" id="KW-0347">Helicase</keyword>
<dbReference type="AlphaFoldDB" id="A0AA37BPQ3"/>
<dbReference type="InterPro" id="IPR011604">
    <property type="entry name" value="PDDEXK-like_dom_sf"/>
</dbReference>
<evidence type="ECO:0000256" key="11">
    <source>
        <dbReference type="ARBA" id="ARBA00023235"/>
    </source>
</evidence>